<sequence length="291" mass="33573">MVKLLIAQCNPYPTNLTRFTFIQGGPSNPGHNRFDTIRQRQSFKSALHASRDAKSNDHAIINGEFYETNRVFLQKSLLTGVGYFAYGFPKTPIFVRTQAELNSRYVVFQDPYLPPGEGYFVVMKKIPSKATYPSMSAFSSSRNSMLSEIPYEGFHLLLGNNIQGSISRLNVERLAYDIRTNFYTKQRDRMRWMGKRQRAHLYGRRFMMGGQGGMVGMKPNGWRGRRSIHQDYNTSVLLKGSINTSCRLGPLNVTFERLKIRDIKQMRTIQTHSRIVTNIKDVKVDRFQVFM</sequence>
<name>A0ABP1QR87_9HEXA</name>
<organism evidence="1 2">
    <name type="scientific">Orchesella dallaii</name>
    <dbReference type="NCBI Taxonomy" id="48710"/>
    <lineage>
        <taxon>Eukaryota</taxon>
        <taxon>Metazoa</taxon>
        <taxon>Ecdysozoa</taxon>
        <taxon>Arthropoda</taxon>
        <taxon>Hexapoda</taxon>
        <taxon>Collembola</taxon>
        <taxon>Entomobryomorpha</taxon>
        <taxon>Entomobryoidea</taxon>
        <taxon>Orchesellidae</taxon>
        <taxon>Orchesellinae</taxon>
        <taxon>Orchesella</taxon>
    </lineage>
</organism>
<evidence type="ECO:0000313" key="2">
    <source>
        <dbReference type="Proteomes" id="UP001642540"/>
    </source>
</evidence>
<dbReference type="Proteomes" id="UP001642540">
    <property type="component" value="Unassembled WGS sequence"/>
</dbReference>
<comment type="caution">
    <text evidence="1">The sequence shown here is derived from an EMBL/GenBank/DDBJ whole genome shotgun (WGS) entry which is preliminary data.</text>
</comment>
<reference evidence="1 2" key="1">
    <citation type="submission" date="2024-08" db="EMBL/GenBank/DDBJ databases">
        <authorList>
            <person name="Cucini C."/>
            <person name="Frati F."/>
        </authorList>
    </citation>
    <scope>NUCLEOTIDE SEQUENCE [LARGE SCALE GENOMIC DNA]</scope>
</reference>
<dbReference type="EMBL" id="CAXLJM020000044">
    <property type="protein sequence ID" value="CAL8110338.1"/>
    <property type="molecule type" value="Genomic_DNA"/>
</dbReference>
<protein>
    <submittedName>
        <fullName evidence="1">Uncharacterized protein</fullName>
    </submittedName>
</protein>
<gene>
    <name evidence="1" type="ORF">ODALV1_LOCUS14167</name>
</gene>
<accession>A0ABP1QR87</accession>
<evidence type="ECO:0000313" key="1">
    <source>
        <dbReference type="EMBL" id="CAL8110338.1"/>
    </source>
</evidence>
<proteinExistence type="predicted"/>
<keyword evidence="2" id="KW-1185">Reference proteome</keyword>